<dbReference type="RefSeq" id="XP_010937671.1">
    <property type="nucleotide sequence ID" value="XM_010939369.2"/>
</dbReference>
<dbReference type="GO" id="GO:0080031">
    <property type="term" value="F:methyl salicylate esterase activity"/>
    <property type="evidence" value="ECO:0007669"/>
    <property type="project" value="TreeGrafter"/>
</dbReference>
<dbReference type="FunCoup" id="A0A6I9SDL8">
    <property type="interactions" value="8"/>
</dbReference>
<evidence type="ECO:0000256" key="2">
    <source>
        <dbReference type="SAM" id="MobiDB-lite"/>
    </source>
</evidence>
<dbReference type="AlphaFoldDB" id="A0A6I9SDL8"/>
<dbReference type="InterPro" id="IPR045889">
    <property type="entry name" value="MES/HNL"/>
</dbReference>
<keyword evidence="4" id="KW-1185">Reference proteome</keyword>
<sequence length="394" mass="42619">MGALFSCFSSAAPAKTKRRRLSISSSPPPPPGMAIPPFGLSRDRSGRKERGREGLTHEQEQALAAAAKTAASLLLRQNGGAEAVAEVLLDRSSSVRDPPPAGKKRQALPRSSSSRPRSLADPLVQVQQLVNQDVKIDDLETNHFVLVHGGGFGAWCWYKTIALLKDAGFKATAIDLTGSGTHAFDPNNVTSLSQYVMPLTSFLEKLSDGEKVILVGHDFGGTCISYAMEAFTSKVAKAVFVSAAMLTNGQSAADMFSQQARSNDLLQRAQIFLYANGNDNPPTAVDYDKSLLQDLFFNGSPAKDVVLASVSMRPVPFAPVLEKLSLSAKNHDSIRRYYIETTEDNALPLSLQQSMCSLNPPEWVFQLKGADHSPFLSKPQALHKYLVEIAKISS</sequence>
<accession>A0A6I9SDL8</accession>
<feature type="compositionally biased region" description="Basic and acidic residues" evidence="2">
    <location>
        <begin position="41"/>
        <end position="60"/>
    </location>
</feature>
<dbReference type="GO" id="GO:0080030">
    <property type="term" value="F:methyl indole-3-acetate esterase activity"/>
    <property type="evidence" value="ECO:0007669"/>
    <property type="project" value="TreeGrafter"/>
</dbReference>
<proteinExistence type="predicted"/>
<feature type="domain" description="AB hydrolase-1" evidence="3">
    <location>
        <begin position="144"/>
        <end position="382"/>
    </location>
</feature>
<feature type="region of interest" description="Disordered" evidence="2">
    <location>
        <begin position="13"/>
        <end position="62"/>
    </location>
</feature>
<feature type="region of interest" description="Disordered" evidence="2">
    <location>
        <begin position="91"/>
        <end position="120"/>
    </location>
</feature>
<dbReference type="InterPro" id="IPR000073">
    <property type="entry name" value="AB_hydrolase_1"/>
</dbReference>
<dbReference type="PANTHER" id="PTHR10992:SF872">
    <property type="entry name" value="METHYLESTERASE 11, CHLOROPLASTIC-RELATED"/>
    <property type="match status" value="1"/>
</dbReference>
<keyword evidence="1" id="KW-0378">Hydrolase</keyword>
<dbReference type="OrthoDB" id="1263307at2759"/>
<dbReference type="PANTHER" id="PTHR10992">
    <property type="entry name" value="METHYLESTERASE FAMILY MEMBER"/>
    <property type="match status" value="1"/>
</dbReference>
<dbReference type="GeneID" id="105056965"/>
<dbReference type="GO" id="GO:0080032">
    <property type="term" value="F:methyl jasmonate esterase activity"/>
    <property type="evidence" value="ECO:0007669"/>
    <property type="project" value="TreeGrafter"/>
</dbReference>
<dbReference type="Proteomes" id="UP000504607">
    <property type="component" value="Chromosome 1"/>
</dbReference>
<dbReference type="GO" id="GO:0009694">
    <property type="term" value="P:jasmonic acid metabolic process"/>
    <property type="evidence" value="ECO:0007669"/>
    <property type="project" value="TreeGrafter"/>
</dbReference>
<dbReference type="InParanoid" id="A0A6I9SDL8"/>
<organism evidence="4 5">
    <name type="scientific">Elaeis guineensis var. tenera</name>
    <name type="common">Oil palm</name>
    <dbReference type="NCBI Taxonomy" id="51953"/>
    <lineage>
        <taxon>Eukaryota</taxon>
        <taxon>Viridiplantae</taxon>
        <taxon>Streptophyta</taxon>
        <taxon>Embryophyta</taxon>
        <taxon>Tracheophyta</taxon>
        <taxon>Spermatophyta</taxon>
        <taxon>Magnoliopsida</taxon>
        <taxon>Liliopsida</taxon>
        <taxon>Arecaceae</taxon>
        <taxon>Arecoideae</taxon>
        <taxon>Cocoseae</taxon>
        <taxon>Elaeidinae</taxon>
        <taxon>Elaeis</taxon>
    </lineage>
</organism>
<feature type="compositionally biased region" description="Low complexity" evidence="2">
    <location>
        <begin position="109"/>
        <end position="120"/>
    </location>
</feature>
<evidence type="ECO:0000259" key="3">
    <source>
        <dbReference type="Pfam" id="PF12697"/>
    </source>
</evidence>
<dbReference type="Pfam" id="PF12697">
    <property type="entry name" value="Abhydrolase_6"/>
    <property type="match status" value="1"/>
</dbReference>
<dbReference type="Gene3D" id="3.40.50.1820">
    <property type="entry name" value="alpha/beta hydrolase"/>
    <property type="match status" value="1"/>
</dbReference>
<evidence type="ECO:0000256" key="1">
    <source>
        <dbReference type="ARBA" id="ARBA00022801"/>
    </source>
</evidence>
<dbReference type="FunFam" id="3.40.50.1820:FF:000025">
    <property type="entry name" value="putative methylesterase 11, chloroplastic"/>
    <property type="match status" value="1"/>
</dbReference>
<name>A0A6I9SDL8_ELAGV</name>
<dbReference type="KEGG" id="egu:105056965"/>
<reference evidence="5" key="1">
    <citation type="submission" date="2025-08" db="UniProtKB">
        <authorList>
            <consortium name="RefSeq"/>
        </authorList>
    </citation>
    <scope>IDENTIFICATION</scope>
</reference>
<evidence type="ECO:0000313" key="5">
    <source>
        <dbReference type="RefSeq" id="XP_010937671.1"/>
    </source>
</evidence>
<protein>
    <submittedName>
        <fullName evidence="5">Methylesterase 11, chloroplastic</fullName>
    </submittedName>
</protein>
<dbReference type="GO" id="GO:0009696">
    <property type="term" value="P:salicylic acid metabolic process"/>
    <property type="evidence" value="ECO:0007669"/>
    <property type="project" value="TreeGrafter"/>
</dbReference>
<dbReference type="InterPro" id="IPR029058">
    <property type="entry name" value="AB_hydrolase_fold"/>
</dbReference>
<evidence type="ECO:0000313" key="4">
    <source>
        <dbReference type="Proteomes" id="UP000504607"/>
    </source>
</evidence>
<gene>
    <name evidence="5" type="primary">LOC105056965</name>
</gene>
<dbReference type="SUPFAM" id="SSF53474">
    <property type="entry name" value="alpha/beta-Hydrolases"/>
    <property type="match status" value="1"/>
</dbReference>